<organism evidence="4 5">
    <name type="scientific">Rhynchospora tenuis</name>
    <dbReference type="NCBI Taxonomy" id="198213"/>
    <lineage>
        <taxon>Eukaryota</taxon>
        <taxon>Viridiplantae</taxon>
        <taxon>Streptophyta</taxon>
        <taxon>Embryophyta</taxon>
        <taxon>Tracheophyta</taxon>
        <taxon>Spermatophyta</taxon>
        <taxon>Magnoliopsida</taxon>
        <taxon>Liliopsida</taxon>
        <taxon>Poales</taxon>
        <taxon>Cyperaceae</taxon>
        <taxon>Cyperoideae</taxon>
        <taxon>Rhynchosporeae</taxon>
        <taxon>Rhynchospora</taxon>
    </lineage>
</organism>
<dbReference type="Pfam" id="PF00403">
    <property type="entry name" value="HMA"/>
    <property type="match status" value="1"/>
</dbReference>
<keyword evidence="1" id="KW-0479">Metal-binding</keyword>
<dbReference type="Proteomes" id="UP001210211">
    <property type="component" value="Unassembled WGS sequence"/>
</dbReference>
<sequence>MVETVVLKVAMSCQGCSGAVQRALSKMEGVDSFNVDLKEQKVTVTGNVKPEDVFQTVSKTGKKTSYWEAETEIKTEAAPAVTETKTEAAPAVTETKIEAPPAVPETKTQNATPLTAANTTENTPAPATPASTTTTA</sequence>
<accession>A0AAD5ZLJ8</accession>
<name>A0AAD5ZLJ8_9POAL</name>
<evidence type="ECO:0000313" key="4">
    <source>
        <dbReference type="EMBL" id="KAJ3700156.1"/>
    </source>
</evidence>
<reference evidence="4 5" key="1">
    <citation type="journal article" date="2022" name="Cell">
        <title>Repeat-based holocentromeres influence genome architecture and karyotype evolution.</title>
        <authorList>
            <person name="Hofstatter P.G."/>
            <person name="Thangavel G."/>
            <person name="Lux T."/>
            <person name="Neumann P."/>
            <person name="Vondrak T."/>
            <person name="Novak P."/>
            <person name="Zhang M."/>
            <person name="Costa L."/>
            <person name="Castellani M."/>
            <person name="Scott A."/>
            <person name="Toegelov H."/>
            <person name="Fuchs J."/>
            <person name="Mata-Sucre Y."/>
            <person name="Dias Y."/>
            <person name="Vanzela A.L.L."/>
            <person name="Huettel B."/>
            <person name="Almeida C.C.S."/>
            <person name="Simkova H."/>
            <person name="Souza G."/>
            <person name="Pedrosa-Harand A."/>
            <person name="Macas J."/>
            <person name="Mayer K.F.X."/>
            <person name="Houben A."/>
            <person name="Marques A."/>
        </authorList>
    </citation>
    <scope>NUCLEOTIDE SEQUENCE [LARGE SCALE GENOMIC DNA]</scope>
    <source>
        <strain evidence="4">RhyTen1mFocal</strain>
    </source>
</reference>
<proteinExistence type="predicted"/>
<gene>
    <name evidence="4" type="ORF">LUZ61_003861</name>
</gene>
<dbReference type="GO" id="GO:0046872">
    <property type="term" value="F:metal ion binding"/>
    <property type="evidence" value="ECO:0007669"/>
    <property type="project" value="UniProtKB-KW"/>
</dbReference>
<feature type="compositionally biased region" description="Low complexity" evidence="2">
    <location>
        <begin position="108"/>
        <end position="136"/>
    </location>
</feature>
<dbReference type="FunFam" id="3.30.70.100:FF:000008">
    <property type="entry name" value="Copper transport protein ATOX1"/>
    <property type="match status" value="1"/>
</dbReference>
<comment type="caution">
    <text evidence="4">The sequence shown here is derived from an EMBL/GenBank/DDBJ whole genome shotgun (WGS) entry which is preliminary data.</text>
</comment>
<dbReference type="PANTHER" id="PTHR22814">
    <property type="entry name" value="COPPER TRANSPORT PROTEIN ATOX1-RELATED"/>
    <property type="match status" value="1"/>
</dbReference>
<dbReference type="Gene3D" id="3.30.70.100">
    <property type="match status" value="1"/>
</dbReference>
<dbReference type="EMBL" id="JAMRDG010000001">
    <property type="protein sequence ID" value="KAJ3700156.1"/>
    <property type="molecule type" value="Genomic_DNA"/>
</dbReference>
<evidence type="ECO:0000259" key="3">
    <source>
        <dbReference type="PROSITE" id="PS50846"/>
    </source>
</evidence>
<keyword evidence="5" id="KW-1185">Reference proteome</keyword>
<evidence type="ECO:0000256" key="1">
    <source>
        <dbReference type="ARBA" id="ARBA00022723"/>
    </source>
</evidence>
<dbReference type="SUPFAM" id="SSF55008">
    <property type="entry name" value="HMA, heavy metal-associated domain"/>
    <property type="match status" value="1"/>
</dbReference>
<feature type="region of interest" description="Disordered" evidence="2">
    <location>
        <begin position="77"/>
        <end position="136"/>
    </location>
</feature>
<protein>
    <recommendedName>
        <fullName evidence="3">HMA domain-containing protein</fullName>
    </recommendedName>
</protein>
<dbReference type="AlphaFoldDB" id="A0AAD5ZLJ8"/>
<evidence type="ECO:0000313" key="5">
    <source>
        <dbReference type="Proteomes" id="UP001210211"/>
    </source>
</evidence>
<feature type="domain" description="HMA" evidence="3">
    <location>
        <begin position="2"/>
        <end position="65"/>
    </location>
</feature>
<evidence type="ECO:0000256" key="2">
    <source>
        <dbReference type="SAM" id="MobiDB-lite"/>
    </source>
</evidence>
<dbReference type="CDD" id="cd00371">
    <property type="entry name" value="HMA"/>
    <property type="match status" value="1"/>
</dbReference>
<dbReference type="InterPro" id="IPR006121">
    <property type="entry name" value="HMA_dom"/>
</dbReference>
<dbReference type="PROSITE" id="PS50846">
    <property type="entry name" value="HMA_2"/>
    <property type="match status" value="1"/>
</dbReference>
<dbReference type="PANTHER" id="PTHR22814:SF287">
    <property type="entry name" value="COPPER TRANSPORT PROTEIN ATX1"/>
    <property type="match status" value="1"/>
</dbReference>
<dbReference type="InterPro" id="IPR036163">
    <property type="entry name" value="HMA_dom_sf"/>
</dbReference>